<feature type="transmembrane region" description="Helical" evidence="6">
    <location>
        <begin position="60"/>
        <end position="80"/>
    </location>
</feature>
<dbReference type="GO" id="GO:0016020">
    <property type="term" value="C:membrane"/>
    <property type="evidence" value="ECO:0007669"/>
    <property type="project" value="UniProtKB-SubCell"/>
</dbReference>
<comment type="caution">
    <text evidence="7">The sequence shown here is derived from an EMBL/GenBank/DDBJ whole genome shotgun (WGS) entry which is preliminary data.</text>
</comment>
<evidence type="ECO:0000256" key="1">
    <source>
        <dbReference type="ARBA" id="ARBA00004141"/>
    </source>
</evidence>
<protein>
    <recommendedName>
        <fullName evidence="9">Sugar phosphate transporter domain-containing protein</fullName>
    </recommendedName>
</protein>
<reference evidence="7" key="1">
    <citation type="submission" date="2019-03" db="EMBL/GenBank/DDBJ databases">
        <title>Long read genome sequence of the mycoparasitic Pythium oligandrum ATCC 38472 isolated from sugarbeet rhizosphere.</title>
        <authorList>
            <person name="Gaulin E."/>
        </authorList>
    </citation>
    <scope>NUCLEOTIDE SEQUENCE</scope>
    <source>
        <strain evidence="7">ATCC 38472_TT</strain>
    </source>
</reference>
<name>A0A8K1FQB4_PYTOL</name>
<evidence type="ECO:0000313" key="8">
    <source>
        <dbReference type="Proteomes" id="UP000794436"/>
    </source>
</evidence>
<keyword evidence="8" id="KW-1185">Reference proteome</keyword>
<dbReference type="Proteomes" id="UP000794436">
    <property type="component" value="Unassembled WGS sequence"/>
</dbReference>
<feature type="region of interest" description="Disordered" evidence="5">
    <location>
        <begin position="351"/>
        <end position="373"/>
    </location>
</feature>
<feature type="transmembrane region" description="Helical" evidence="6">
    <location>
        <begin position="229"/>
        <end position="247"/>
    </location>
</feature>
<keyword evidence="3 6" id="KW-1133">Transmembrane helix</keyword>
<organism evidence="7 8">
    <name type="scientific">Pythium oligandrum</name>
    <name type="common">Mycoparasitic fungus</name>
    <dbReference type="NCBI Taxonomy" id="41045"/>
    <lineage>
        <taxon>Eukaryota</taxon>
        <taxon>Sar</taxon>
        <taxon>Stramenopiles</taxon>
        <taxon>Oomycota</taxon>
        <taxon>Peronosporomycetes</taxon>
        <taxon>Pythiales</taxon>
        <taxon>Pythiaceae</taxon>
        <taxon>Pythium</taxon>
    </lineage>
</organism>
<feature type="transmembrane region" description="Helical" evidence="6">
    <location>
        <begin position="31"/>
        <end position="48"/>
    </location>
</feature>
<feature type="transmembrane region" description="Helical" evidence="6">
    <location>
        <begin position="117"/>
        <end position="138"/>
    </location>
</feature>
<evidence type="ECO:0000256" key="6">
    <source>
        <dbReference type="SAM" id="Phobius"/>
    </source>
</evidence>
<keyword evidence="4 6" id="KW-0472">Membrane</keyword>
<gene>
    <name evidence="7" type="ORF">Poli38472_007444</name>
</gene>
<proteinExistence type="predicted"/>
<dbReference type="EMBL" id="SPLM01000003">
    <property type="protein sequence ID" value="TMW67772.1"/>
    <property type="molecule type" value="Genomic_DNA"/>
</dbReference>
<evidence type="ECO:0000256" key="4">
    <source>
        <dbReference type="ARBA" id="ARBA00023136"/>
    </source>
</evidence>
<evidence type="ECO:0000256" key="3">
    <source>
        <dbReference type="ARBA" id="ARBA00022989"/>
    </source>
</evidence>
<dbReference type="OrthoDB" id="417037at2759"/>
<keyword evidence="2 6" id="KW-0812">Transmembrane</keyword>
<evidence type="ECO:0000256" key="5">
    <source>
        <dbReference type="SAM" id="MobiDB-lite"/>
    </source>
</evidence>
<sequence length="373" mass="40523">MQVKPASTSATCTAVQEPPAATTGAQRVWQALWPCAFYFSCAFAMNMLTKLLITGYQWHAIYALGAIQNVFTALSMAVMLGGKYLFRSLSAKTSEPGATVEKPTQNEPRKVALNLNFVIRVMLPLIFFHVGNIICGFAAMRVVNMPMYLVLRRLTTINVLLIEWFVLNKEPSTGIKFALLVSATGSSIAGSTDAKFEPWGYMLAIAQNVCTACSLTFSKETSLPSQVLVLINSTAGAVICLGLAYTLEYDAVVSFPGLYDPQFLRTMLFMCCVCVLYQLSVTLCTIRNSALATSVTGNVKDLFSTVGGYIFFTDATIRAANVFGVVVSLIGSYTFSYLKFQALAYEKPTATVEPAPKPASASTEKLSAELKRE</sequence>
<evidence type="ECO:0000256" key="2">
    <source>
        <dbReference type="ARBA" id="ARBA00022692"/>
    </source>
</evidence>
<evidence type="ECO:0000313" key="7">
    <source>
        <dbReference type="EMBL" id="TMW67772.1"/>
    </source>
</evidence>
<comment type="subcellular location">
    <subcellularLocation>
        <location evidence="1">Membrane</location>
        <topology evidence="1">Multi-pass membrane protein</topology>
    </subcellularLocation>
</comment>
<dbReference type="PANTHER" id="PTHR11132">
    <property type="entry name" value="SOLUTE CARRIER FAMILY 35"/>
    <property type="match status" value="1"/>
</dbReference>
<dbReference type="InterPro" id="IPR050186">
    <property type="entry name" value="TPT_transporter"/>
</dbReference>
<evidence type="ECO:0008006" key="9">
    <source>
        <dbReference type="Google" id="ProtNLM"/>
    </source>
</evidence>
<feature type="transmembrane region" description="Helical" evidence="6">
    <location>
        <begin position="267"/>
        <end position="286"/>
    </location>
</feature>
<dbReference type="AlphaFoldDB" id="A0A8K1FQB4"/>
<accession>A0A8K1FQB4</accession>